<keyword evidence="1" id="KW-0472">Membrane</keyword>
<dbReference type="VEuPathDB" id="FungiDB:BD410DRAFT_801780"/>
<keyword evidence="1" id="KW-1133">Transmembrane helix</keyword>
<dbReference type="Proteomes" id="UP000294933">
    <property type="component" value="Unassembled WGS sequence"/>
</dbReference>
<gene>
    <name evidence="2" type="ORF">BD410DRAFT_801780</name>
</gene>
<sequence>MTLTARVDRVTADGAGAMVQSLAEKAILNASYPTLTWSPVAADAGRYFVNAWVTDGTPTTNEVATMLFDVQAGPDRSCLLAIPTLTQIAPVPPVTATATSTATSMSTSAPSSSIFHFLSTREGRMIGIIIGASVLGLLVAILVGICIVRRCARRRRMDKRKLQPYAFASSISPRTPLMTETDWEQSASSAEVIRKGSLGPNVLTFPRVTHDNWSEYKLGSRFSL</sequence>
<organism evidence="2 3">
    <name type="scientific">Rickenella mellea</name>
    <dbReference type="NCBI Taxonomy" id="50990"/>
    <lineage>
        <taxon>Eukaryota</taxon>
        <taxon>Fungi</taxon>
        <taxon>Dikarya</taxon>
        <taxon>Basidiomycota</taxon>
        <taxon>Agaricomycotina</taxon>
        <taxon>Agaricomycetes</taxon>
        <taxon>Hymenochaetales</taxon>
        <taxon>Rickenellaceae</taxon>
        <taxon>Rickenella</taxon>
    </lineage>
</organism>
<evidence type="ECO:0000313" key="3">
    <source>
        <dbReference type="Proteomes" id="UP000294933"/>
    </source>
</evidence>
<protein>
    <submittedName>
        <fullName evidence="2">Uncharacterized protein</fullName>
    </submittedName>
</protein>
<reference evidence="2 3" key="1">
    <citation type="submission" date="2018-06" db="EMBL/GenBank/DDBJ databases">
        <title>A transcriptomic atlas of mushroom development highlights an independent origin of complex multicellularity.</title>
        <authorList>
            <consortium name="DOE Joint Genome Institute"/>
            <person name="Krizsan K."/>
            <person name="Almasi E."/>
            <person name="Merenyi Z."/>
            <person name="Sahu N."/>
            <person name="Viragh M."/>
            <person name="Koszo T."/>
            <person name="Mondo S."/>
            <person name="Kiss B."/>
            <person name="Balint B."/>
            <person name="Kues U."/>
            <person name="Barry K."/>
            <person name="Hegedus J.C."/>
            <person name="Henrissat B."/>
            <person name="Johnson J."/>
            <person name="Lipzen A."/>
            <person name="Ohm R."/>
            <person name="Nagy I."/>
            <person name="Pangilinan J."/>
            <person name="Yan J."/>
            <person name="Xiong Y."/>
            <person name="Grigoriev I.V."/>
            <person name="Hibbett D.S."/>
            <person name="Nagy L.G."/>
        </authorList>
    </citation>
    <scope>NUCLEOTIDE SEQUENCE [LARGE SCALE GENOMIC DNA]</scope>
    <source>
        <strain evidence="2 3">SZMC22713</strain>
    </source>
</reference>
<dbReference type="EMBL" id="ML170166">
    <property type="protein sequence ID" value="TDL24414.1"/>
    <property type="molecule type" value="Genomic_DNA"/>
</dbReference>
<feature type="transmembrane region" description="Helical" evidence="1">
    <location>
        <begin position="125"/>
        <end position="148"/>
    </location>
</feature>
<proteinExistence type="predicted"/>
<accession>A0A4Y7QA06</accession>
<evidence type="ECO:0000256" key="1">
    <source>
        <dbReference type="SAM" id="Phobius"/>
    </source>
</evidence>
<name>A0A4Y7QA06_9AGAM</name>
<keyword evidence="3" id="KW-1185">Reference proteome</keyword>
<keyword evidence="1" id="KW-0812">Transmembrane</keyword>
<dbReference type="AlphaFoldDB" id="A0A4Y7QA06"/>
<evidence type="ECO:0000313" key="2">
    <source>
        <dbReference type="EMBL" id="TDL24414.1"/>
    </source>
</evidence>